<evidence type="ECO:0000313" key="2">
    <source>
        <dbReference type="EMBL" id="CAD8336456.1"/>
    </source>
</evidence>
<evidence type="ECO:0000256" key="1">
    <source>
        <dbReference type="SAM" id="MobiDB-lite"/>
    </source>
</evidence>
<feature type="region of interest" description="Disordered" evidence="1">
    <location>
        <begin position="13"/>
        <end position="75"/>
    </location>
</feature>
<protein>
    <submittedName>
        <fullName evidence="2">Uncharacterized protein</fullName>
    </submittedName>
</protein>
<dbReference type="AlphaFoldDB" id="A0A7R9ZM68"/>
<accession>A0A7R9ZM68</accession>
<proteinExistence type="predicted"/>
<organism evidence="2">
    <name type="scientific">Craspedostauros australis</name>
    <dbReference type="NCBI Taxonomy" id="1486917"/>
    <lineage>
        <taxon>Eukaryota</taxon>
        <taxon>Sar</taxon>
        <taxon>Stramenopiles</taxon>
        <taxon>Ochrophyta</taxon>
        <taxon>Bacillariophyta</taxon>
        <taxon>Bacillariophyceae</taxon>
        <taxon>Bacillariophycidae</taxon>
        <taxon>Naviculales</taxon>
        <taxon>Naviculaceae</taxon>
        <taxon>Craspedostauros</taxon>
    </lineage>
</organism>
<sequence>MSMYVFVIDSGVGENSSKGRCSRQQKNTHKQINTAQNQQHNTRGSHCRQEHPTPPTTMSPNSASTRNEEELHSRSLSSLSTMFMNPMIDESNCKYSTLLLVAGDGMAWDGNKQEMFFRNCLRSELEMTVLESV</sequence>
<dbReference type="EMBL" id="HBEF01013710">
    <property type="protein sequence ID" value="CAD8336456.1"/>
    <property type="molecule type" value="Transcribed_RNA"/>
</dbReference>
<feature type="compositionally biased region" description="Polar residues" evidence="1">
    <location>
        <begin position="30"/>
        <end position="44"/>
    </location>
</feature>
<gene>
    <name evidence="2" type="ORF">CAUS1442_LOCUS8584</name>
</gene>
<feature type="compositionally biased region" description="Basic residues" evidence="1">
    <location>
        <begin position="20"/>
        <end position="29"/>
    </location>
</feature>
<name>A0A7R9ZM68_9STRA</name>
<reference evidence="2" key="1">
    <citation type="submission" date="2021-01" db="EMBL/GenBank/DDBJ databases">
        <authorList>
            <person name="Corre E."/>
            <person name="Pelletier E."/>
            <person name="Niang G."/>
            <person name="Scheremetjew M."/>
            <person name="Finn R."/>
            <person name="Kale V."/>
            <person name="Holt S."/>
            <person name="Cochrane G."/>
            <person name="Meng A."/>
            <person name="Brown T."/>
            <person name="Cohen L."/>
        </authorList>
    </citation>
    <scope>NUCLEOTIDE SEQUENCE</scope>
    <source>
        <strain evidence="2">CCMP3328</strain>
    </source>
</reference>